<evidence type="ECO:0000259" key="1">
    <source>
        <dbReference type="PROSITE" id="PS50132"/>
    </source>
</evidence>
<reference evidence="2" key="1">
    <citation type="submission" date="2025-08" db="UniProtKB">
        <authorList>
            <consortium name="Ensembl"/>
        </authorList>
    </citation>
    <scope>IDENTIFICATION</scope>
</reference>
<dbReference type="Pfam" id="PF00615">
    <property type="entry name" value="RGS"/>
    <property type="match status" value="1"/>
</dbReference>
<dbReference type="InterPro" id="IPR016137">
    <property type="entry name" value="RGS"/>
</dbReference>
<dbReference type="PANTHER" id="PTHR10845:SF192">
    <property type="entry name" value="DOUBLE HIT, ISOFORM B"/>
    <property type="match status" value="1"/>
</dbReference>
<dbReference type="InterPro" id="IPR044926">
    <property type="entry name" value="RGS_subdomain_2"/>
</dbReference>
<dbReference type="Gene3D" id="1.10.167.10">
    <property type="entry name" value="Regulator of G-protein Signalling 4, domain 2"/>
    <property type="match status" value="1"/>
</dbReference>
<dbReference type="AlphaFoldDB" id="A0A8C6V1C9"/>
<keyword evidence="3" id="KW-1185">Reference proteome</keyword>
<feature type="domain" description="RGS" evidence="1">
    <location>
        <begin position="41"/>
        <end position="148"/>
    </location>
</feature>
<dbReference type="InterPro" id="IPR036305">
    <property type="entry name" value="RGS_sf"/>
</dbReference>
<name>A0A8C6V1C9_9GOBI</name>
<dbReference type="PANTHER" id="PTHR10845">
    <property type="entry name" value="REGULATOR OF G PROTEIN SIGNALING"/>
    <property type="match status" value="1"/>
</dbReference>
<reference evidence="2" key="2">
    <citation type="submission" date="2025-09" db="UniProtKB">
        <authorList>
            <consortium name="Ensembl"/>
        </authorList>
    </citation>
    <scope>IDENTIFICATION</scope>
</reference>
<dbReference type="Proteomes" id="UP000694523">
    <property type="component" value="Unplaced"/>
</dbReference>
<proteinExistence type="predicted"/>
<dbReference type="Ensembl" id="ENSNMLT00000047000.1">
    <property type="protein sequence ID" value="ENSNMLP00000042318.1"/>
    <property type="gene ID" value="ENSNMLG00000025782.1"/>
</dbReference>
<evidence type="ECO:0000313" key="3">
    <source>
        <dbReference type="Proteomes" id="UP000694523"/>
    </source>
</evidence>
<accession>A0A8C6V1C9</accession>
<dbReference type="CDD" id="cd07440">
    <property type="entry name" value="RGS"/>
    <property type="match status" value="1"/>
</dbReference>
<dbReference type="PROSITE" id="PS50132">
    <property type="entry name" value="RGS"/>
    <property type="match status" value="1"/>
</dbReference>
<dbReference type="FunFam" id="1.10.167.10:FF:000001">
    <property type="entry name" value="Putative regulator of g-protein signaling 12"/>
    <property type="match status" value="1"/>
</dbReference>
<evidence type="ECO:0000313" key="2">
    <source>
        <dbReference type="Ensembl" id="ENSNMLP00000042318.1"/>
    </source>
</evidence>
<sequence>RSYTKTDLEANFLTEQHTVFTSEMDEKPGCECRCVDLYFAAGLLVFREFLRSEYSEENLLFYLDCEAFRDLSSESDREAAAKRIYREFVMLLSPPQINIDCVTRAEVLANLTDPGPDCFNKAQRTVLSLMENDSYPRFVKSQLYQVLLAPMKGL</sequence>
<protein>
    <recommendedName>
        <fullName evidence="1">RGS domain-containing protein</fullName>
    </recommendedName>
</protein>
<organism evidence="2 3">
    <name type="scientific">Neogobius melanostomus</name>
    <name type="common">round goby</name>
    <dbReference type="NCBI Taxonomy" id="47308"/>
    <lineage>
        <taxon>Eukaryota</taxon>
        <taxon>Metazoa</taxon>
        <taxon>Chordata</taxon>
        <taxon>Craniata</taxon>
        <taxon>Vertebrata</taxon>
        <taxon>Euteleostomi</taxon>
        <taxon>Actinopterygii</taxon>
        <taxon>Neopterygii</taxon>
        <taxon>Teleostei</taxon>
        <taxon>Neoteleostei</taxon>
        <taxon>Acanthomorphata</taxon>
        <taxon>Gobiaria</taxon>
        <taxon>Gobiiformes</taxon>
        <taxon>Gobioidei</taxon>
        <taxon>Gobiidae</taxon>
        <taxon>Benthophilinae</taxon>
        <taxon>Neogobiini</taxon>
        <taxon>Neogobius</taxon>
    </lineage>
</organism>
<dbReference type="SMART" id="SM00315">
    <property type="entry name" value="RGS"/>
    <property type="match status" value="1"/>
</dbReference>
<dbReference type="SUPFAM" id="SSF48097">
    <property type="entry name" value="Regulator of G-protein signaling, RGS"/>
    <property type="match status" value="1"/>
</dbReference>
<dbReference type="PRINTS" id="PR01301">
    <property type="entry name" value="RGSPROTEIN"/>
</dbReference>